<reference evidence="1 2" key="2">
    <citation type="submission" date="2018-11" db="EMBL/GenBank/DDBJ databases">
        <authorList>
            <consortium name="Pathogen Informatics"/>
        </authorList>
    </citation>
    <scope>NUCLEOTIDE SEQUENCE [LARGE SCALE GENOMIC DNA]</scope>
    <source>
        <strain evidence="1 2">Egypt</strain>
    </source>
</reference>
<dbReference type="AlphaFoldDB" id="A0A183A432"/>
<protein>
    <submittedName>
        <fullName evidence="1 3">Uncharacterized protein</fullName>
    </submittedName>
</protein>
<reference evidence="3" key="1">
    <citation type="submission" date="2016-06" db="UniProtKB">
        <authorList>
            <consortium name="WormBaseParasite"/>
        </authorList>
    </citation>
    <scope>IDENTIFICATION</scope>
</reference>
<dbReference type="Proteomes" id="UP000272942">
    <property type="component" value="Unassembled WGS sequence"/>
</dbReference>
<evidence type="ECO:0000313" key="1">
    <source>
        <dbReference type="EMBL" id="VDP44967.1"/>
    </source>
</evidence>
<keyword evidence="2" id="KW-1185">Reference proteome</keyword>
<proteinExistence type="predicted"/>
<organism evidence="3">
    <name type="scientific">Echinostoma caproni</name>
    <dbReference type="NCBI Taxonomy" id="27848"/>
    <lineage>
        <taxon>Eukaryota</taxon>
        <taxon>Metazoa</taxon>
        <taxon>Spiralia</taxon>
        <taxon>Lophotrochozoa</taxon>
        <taxon>Platyhelminthes</taxon>
        <taxon>Trematoda</taxon>
        <taxon>Digenea</taxon>
        <taxon>Plagiorchiida</taxon>
        <taxon>Echinostomata</taxon>
        <taxon>Echinostomatoidea</taxon>
        <taxon>Echinostomatidae</taxon>
        <taxon>Echinostoma</taxon>
    </lineage>
</organism>
<dbReference type="OrthoDB" id="10059618at2759"/>
<gene>
    <name evidence="1" type="ORF">ECPE_LOCUS1717</name>
</gene>
<name>A0A183A432_9TREM</name>
<accession>A0A183A432</accession>
<dbReference type="WBParaSite" id="ECPE_0000171701-mRNA-1">
    <property type="protein sequence ID" value="ECPE_0000171701-mRNA-1"/>
    <property type="gene ID" value="ECPE_0000171701"/>
</dbReference>
<dbReference type="EMBL" id="UZAN01013835">
    <property type="protein sequence ID" value="VDP44967.1"/>
    <property type="molecule type" value="Genomic_DNA"/>
</dbReference>
<sequence>MLPDQMFWSMFGMVRQHLLPVRRPKVTFEIGGTKIESEIMQDLKKRILFQQHLKVVDVANLWSAEFTLSSVQLFRVHQPISRSTVEHVIGKIFCLS</sequence>
<evidence type="ECO:0000313" key="2">
    <source>
        <dbReference type="Proteomes" id="UP000272942"/>
    </source>
</evidence>
<evidence type="ECO:0000313" key="3">
    <source>
        <dbReference type="WBParaSite" id="ECPE_0000171701-mRNA-1"/>
    </source>
</evidence>